<feature type="transmembrane region" description="Helical" evidence="7">
    <location>
        <begin position="180"/>
        <end position="197"/>
    </location>
</feature>
<evidence type="ECO:0000256" key="4">
    <source>
        <dbReference type="ARBA" id="ARBA00022692"/>
    </source>
</evidence>
<reference evidence="8 9" key="1">
    <citation type="submission" date="2018-03" db="EMBL/GenBank/DDBJ databases">
        <title>Genomic Encyclopedia of Archaeal and Bacterial Type Strains, Phase II (KMG-II): from individual species to whole genera.</title>
        <authorList>
            <person name="Goeker M."/>
        </authorList>
    </citation>
    <scope>NUCLEOTIDE SEQUENCE [LARGE SCALE GENOMIC DNA]</scope>
    <source>
        <strain evidence="8 9">DSM 29328</strain>
    </source>
</reference>
<dbReference type="Proteomes" id="UP000239480">
    <property type="component" value="Unassembled WGS sequence"/>
</dbReference>
<feature type="transmembrane region" description="Helical" evidence="7">
    <location>
        <begin position="155"/>
        <end position="174"/>
    </location>
</feature>
<feature type="transmembrane region" description="Helical" evidence="7">
    <location>
        <begin position="125"/>
        <end position="143"/>
    </location>
</feature>
<keyword evidence="6 7" id="KW-0472">Membrane</keyword>
<feature type="transmembrane region" description="Helical" evidence="7">
    <location>
        <begin position="101"/>
        <end position="119"/>
    </location>
</feature>
<keyword evidence="3" id="KW-1003">Cell membrane</keyword>
<feature type="transmembrane region" description="Helical" evidence="7">
    <location>
        <begin position="333"/>
        <end position="354"/>
    </location>
</feature>
<keyword evidence="5 7" id="KW-1133">Transmembrane helix</keyword>
<gene>
    <name evidence="8" type="ORF">CLV78_10392</name>
</gene>
<dbReference type="AlphaFoldDB" id="A0A2T0RST6"/>
<feature type="transmembrane region" description="Helical" evidence="7">
    <location>
        <begin position="50"/>
        <end position="68"/>
    </location>
</feature>
<evidence type="ECO:0000256" key="7">
    <source>
        <dbReference type="SAM" id="Phobius"/>
    </source>
</evidence>
<feature type="transmembrane region" description="Helical" evidence="7">
    <location>
        <begin position="218"/>
        <end position="236"/>
    </location>
</feature>
<dbReference type="RefSeq" id="WP_106204612.1">
    <property type="nucleotide sequence ID" value="NZ_PVTD01000003.1"/>
</dbReference>
<evidence type="ECO:0000256" key="3">
    <source>
        <dbReference type="ARBA" id="ARBA00022475"/>
    </source>
</evidence>
<keyword evidence="9" id="KW-1185">Reference proteome</keyword>
<accession>A0A2T0RST6</accession>
<dbReference type="GO" id="GO:0005886">
    <property type="term" value="C:plasma membrane"/>
    <property type="evidence" value="ECO:0007669"/>
    <property type="project" value="UniProtKB-SubCell"/>
</dbReference>
<evidence type="ECO:0000256" key="6">
    <source>
        <dbReference type="ARBA" id="ARBA00023136"/>
    </source>
</evidence>
<evidence type="ECO:0000313" key="8">
    <source>
        <dbReference type="EMBL" id="PRY24228.1"/>
    </source>
</evidence>
<evidence type="ECO:0000256" key="2">
    <source>
        <dbReference type="ARBA" id="ARBA00007430"/>
    </source>
</evidence>
<evidence type="ECO:0000313" key="9">
    <source>
        <dbReference type="Proteomes" id="UP000239480"/>
    </source>
</evidence>
<comment type="subcellular location">
    <subcellularLocation>
        <location evidence="1">Cell membrane</location>
        <topology evidence="1">Multi-pass membrane protein</topology>
    </subcellularLocation>
</comment>
<feature type="transmembrane region" description="Helical" evidence="7">
    <location>
        <begin position="392"/>
        <end position="413"/>
    </location>
</feature>
<feature type="transmembrane region" description="Helical" evidence="7">
    <location>
        <begin position="425"/>
        <end position="443"/>
    </location>
</feature>
<keyword evidence="4 7" id="KW-0812">Transmembrane</keyword>
<dbReference type="Pfam" id="PF13440">
    <property type="entry name" value="Polysacc_synt_3"/>
    <property type="match status" value="1"/>
</dbReference>
<evidence type="ECO:0000256" key="1">
    <source>
        <dbReference type="ARBA" id="ARBA00004651"/>
    </source>
</evidence>
<dbReference type="PANTHER" id="PTHR30250:SF10">
    <property type="entry name" value="LIPOPOLYSACCHARIDE BIOSYNTHESIS PROTEIN WZXC"/>
    <property type="match status" value="1"/>
</dbReference>
<feature type="transmembrane region" description="Helical" evidence="7">
    <location>
        <begin position="303"/>
        <end position="327"/>
    </location>
</feature>
<organism evidence="8 9">
    <name type="scientific">Aliiruegeria haliotis</name>
    <dbReference type="NCBI Taxonomy" id="1280846"/>
    <lineage>
        <taxon>Bacteria</taxon>
        <taxon>Pseudomonadati</taxon>
        <taxon>Pseudomonadota</taxon>
        <taxon>Alphaproteobacteria</taxon>
        <taxon>Rhodobacterales</taxon>
        <taxon>Roseobacteraceae</taxon>
        <taxon>Aliiruegeria</taxon>
    </lineage>
</organism>
<dbReference type="PANTHER" id="PTHR30250">
    <property type="entry name" value="PST FAMILY PREDICTED COLANIC ACID TRANSPORTER"/>
    <property type="match status" value="1"/>
</dbReference>
<evidence type="ECO:0000256" key="5">
    <source>
        <dbReference type="ARBA" id="ARBA00022989"/>
    </source>
</evidence>
<comment type="similarity">
    <text evidence="2">Belongs to the polysaccharide synthase family.</text>
</comment>
<dbReference type="InterPro" id="IPR050833">
    <property type="entry name" value="Poly_Biosynth_Transport"/>
</dbReference>
<sequence length="451" mass="48023">MRALARRFRGDGRGARALRGSAFATFQFGTAQLLRLASNLILTRLLFPEAFGTMAIVNALITGLALFTDTGLRASIIQNARGDDPDFLNTAWTIQIIRGGLLWLVILACAAPVSQIYGAPELATILPVIGLGVFVAGFTPTAVHRAERHLRIGRLTAISLSVQLISIIVTIIAAYVLRSVWALVIGNLVNEILLLVARRLFLPDNRNRLRLEPEALRSIVTFGKFILLSTAAAFVISQGDRVILGLYISRAELGVYSVGFVLATVAVQLNNMLGGRILFPLYSMAPPNASASNRSAIFRAQRLVGLCALTITSALAFAGPALVDVLYDPRYALAGPIVTLQCLSVIPLLTLRSAQALLPAMGDSKRLLILQVSTAVLQTAILFAGIHVAGVAGAILAPGLAALGTWPLAISYCRKYVAFDPVAQFGLTCLGIVLCGAAVLLHAERIVALFP</sequence>
<dbReference type="EMBL" id="PVTD01000003">
    <property type="protein sequence ID" value="PRY24228.1"/>
    <property type="molecule type" value="Genomic_DNA"/>
</dbReference>
<feature type="transmembrane region" description="Helical" evidence="7">
    <location>
        <begin position="256"/>
        <end position="282"/>
    </location>
</feature>
<protein>
    <submittedName>
        <fullName evidence="8">O-antigen/teichoic acid export membrane protein</fullName>
    </submittedName>
</protein>
<proteinExistence type="inferred from homology"/>
<name>A0A2T0RST6_9RHOB</name>
<feature type="transmembrane region" description="Helical" evidence="7">
    <location>
        <begin position="366"/>
        <end position="386"/>
    </location>
</feature>
<dbReference type="OrthoDB" id="7605542at2"/>
<comment type="caution">
    <text evidence="8">The sequence shown here is derived from an EMBL/GenBank/DDBJ whole genome shotgun (WGS) entry which is preliminary data.</text>
</comment>